<comment type="caution">
    <text evidence="1">The sequence shown here is derived from an EMBL/GenBank/DDBJ whole genome shotgun (WGS) entry which is preliminary data.</text>
</comment>
<name>A0A0F0GEC5_LENAE</name>
<evidence type="ECO:0000313" key="2">
    <source>
        <dbReference type="Proteomes" id="UP000033393"/>
    </source>
</evidence>
<evidence type="ECO:0000313" key="1">
    <source>
        <dbReference type="EMBL" id="KJK32911.1"/>
    </source>
</evidence>
<accession>A0A0F0GEC5</accession>
<proteinExistence type="predicted"/>
<protein>
    <recommendedName>
        <fullName evidence="3">Arabinogalactan endo-beta-1,4-galactanase</fullName>
    </recommendedName>
</protein>
<dbReference type="AlphaFoldDB" id="A0A0F0GEC5"/>
<reference evidence="1 2" key="1">
    <citation type="submission" date="2015-02" db="EMBL/GenBank/DDBJ databases">
        <authorList>
            <person name="Ju K.-S."/>
            <person name="Doroghazi J.R."/>
            <person name="Metcalf W."/>
        </authorList>
    </citation>
    <scope>NUCLEOTIDE SEQUENCE [LARGE SCALE GENOMIC DNA]</scope>
    <source>
        <strain evidence="1 2">NRRL B-16140</strain>
    </source>
</reference>
<dbReference type="Proteomes" id="UP000033393">
    <property type="component" value="Unassembled WGS sequence"/>
</dbReference>
<sequence length="69" mass="7563">MHVEYGGPIGNANQVRDGLRQFITGTKAFGGLGTFFWEPEGYSPFTGYNMTAWGSNRRPTAAMDGFLNV</sequence>
<keyword evidence="2" id="KW-1185">Reference proteome</keyword>
<dbReference type="PATRIC" id="fig|68170.10.peg.4144"/>
<gene>
    <name evidence="1" type="ORF">UK23_48100</name>
</gene>
<organism evidence="1 2">
    <name type="scientific">Lentzea aerocolonigenes</name>
    <name type="common">Lechevalieria aerocolonigenes</name>
    <name type="synonym">Saccharothrix aerocolonigenes</name>
    <dbReference type="NCBI Taxonomy" id="68170"/>
    <lineage>
        <taxon>Bacteria</taxon>
        <taxon>Bacillati</taxon>
        <taxon>Actinomycetota</taxon>
        <taxon>Actinomycetes</taxon>
        <taxon>Pseudonocardiales</taxon>
        <taxon>Pseudonocardiaceae</taxon>
        <taxon>Lentzea</taxon>
    </lineage>
</organism>
<dbReference type="EMBL" id="JYJG01000647">
    <property type="protein sequence ID" value="KJK32911.1"/>
    <property type="molecule type" value="Genomic_DNA"/>
</dbReference>
<evidence type="ECO:0008006" key="3">
    <source>
        <dbReference type="Google" id="ProtNLM"/>
    </source>
</evidence>